<keyword evidence="3" id="KW-1185">Reference proteome</keyword>
<evidence type="ECO:0000313" key="2">
    <source>
        <dbReference type="EMBL" id="BCX47465.1"/>
    </source>
</evidence>
<dbReference type="Proteomes" id="UP001374893">
    <property type="component" value="Chromosome"/>
</dbReference>
<protein>
    <submittedName>
        <fullName evidence="2">Uncharacterized protein</fullName>
    </submittedName>
</protein>
<feature type="chain" id="PRO_5046453105" evidence="1">
    <location>
        <begin position="24"/>
        <end position="249"/>
    </location>
</feature>
<proteinExistence type="predicted"/>
<gene>
    <name evidence="2" type="ORF">HAHE_13730</name>
</gene>
<evidence type="ECO:0000313" key="3">
    <source>
        <dbReference type="Proteomes" id="UP001374893"/>
    </source>
</evidence>
<dbReference type="EMBL" id="AP024702">
    <property type="protein sequence ID" value="BCX47465.1"/>
    <property type="molecule type" value="Genomic_DNA"/>
</dbReference>
<organism evidence="2 3">
    <name type="scientific">Haloferula helveola</name>
    <dbReference type="NCBI Taxonomy" id="490095"/>
    <lineage>
        <taxon>Bacteria</taxon>
        <taxon>Pseudomonadati</taxon>
        <taxon>Verrucomicrobiota</taxon>
        <taxon>Verrucomicrobiia</taxon>
        <taxon>Verrucomicrobiales</taxon>
        <taxon>Verrucomicrobiaceae</taxon>
        <taxon>Haloferula</taxon>
    </lineage>
</organism>
<reference evidence="2 3" key="1">
    <citation type="submission" date="2021-06" db="EMBL/GenBank/DDBJ databases">
        <title>Complete genome of Haloferula helveola possessing various polysaccharide degrading enzymes.</title>
        <authorList>
            <person name="Takami H."/>
            <person name="Huang C."/>
            <person name="Hamasaki K."/>
        </authorList>
    </citation>
    <scope>NUCLEOTIDE SEQUENCE [LARGE SCALE GENOMIC DNA]</scope>
    <source>
        <strain evidence="2 3">CN-1</strain>
    </source>
</reference>
<accession>A0ABM7RAV7</accession>
<evidence type="ECO:0000256" key="1">
    <source>
        <dbReference type="SAM" id="SignalP"/>
    </source>
</evidence>
<feature type="signal peptide" evidence="1">
    <location>
        <begin position="1"/>
        <end position="23"/>
    </location>
</feature>
<name>A0ABM7RAV7_9BACT</name>
<sequence length="249" mass="27027">MLYQTLRQSLFILVCLSAPFAIAADFVTTRATGTVKKGYPLKVPAGSFVEVVQVGGFNASVPYPTVKFADGRVADNVIVNQRIFHGFKFAGVSRIEFSGLWDHVILWKITPASEFGKDGASYVTVIPGLPPQNPGSGYEVPPNRLLRVLQTVDSGATGTEPNWASVRMDSSVSGLSSGGYLPTPSEAFPFLTDYYCDYLTTIEVLPAASAAAVTLTVEQSDDLSQWIPLRTFQVEAAEAQQFFRTTIDR</sequence>
<keyword evidence="1" id="KW-0732">Signal</keyword>